<dbReference type="GO" id="GO:0005337">
    <property type="term" value="F:nucleoside transmembrane transporter activity"/>
    <property type="evidence" value="ECO:0007669"/>
    <property type="project" value="InterPro"/>
</dbReference>
<keyword evidence="3" id="KW-0813">Transport</keyword>
<evidence type="ECO:0000256" key="5">
    <source>
        <dbReference type="ARBA" id="ARBA00022989"/>
    </source>
</evidence>
<feature type="transmembrane region" description="Helical" evidence="7">
    <location>
        <begin position="458"/>
        <end position="482"/>
    </location>
</feature>
<evidence type="ECO:0000256" key="3">
    <source>
        <dbReference type="ARBA" id="ARBA00022448"/>
    </source>
</evidence>
<comment type="similarity">
    <text evidence="2">Belongs to the SLC29A/ENT transporter (TC 2.A.57) family.</text>
</comment>
<feature type="transmembrane region" description="Helical" evidence="7">
    <location>
        <begin position="224"/>
        <end position="245"/>
    </location>
</feature>
<dbReference type="PANTHER" id="PTHR10332:SF88">
    <property type="entry name" value="EQUILIBRATIVE NUCLEOSIDE TRANSPORTER 1, ISOFORM A"/>
    <property type="match status" value="1"/>
</dbReference>
<dbReference type="PRINTS" id="PR01130">
    <property type="entry name" value="DERENTRNSPRT"/>
</dbReference>
<accession>A0A835CUK2</accession>
<dbReference type="EMBL" id="JACMRX010000002">
    <property type="protein sequence ID" value="KAF7994413.1"/>
    <property type="molecule type" value="Genomic_DNA"/>
</dbReference>
<feature type="transmembrane region" description="Helical" evidence="7">
    <location>
        <begin position="65"/>
        <end position="84"/>
    </location>
</feature>
<evidence type="ECO:0000256" key="7">
    <source>
        <dbReference type="SAM" id="Phobius"/>
    </source>
</evidence>
<sequence length="485" mass="55163">MLGYLFGYQKSFRKMAYSVNQRPLLGLENDSEFDDDIEPDFDNATVSIQDKKLLLNNQPKDRFNFAYIVFYLLGINTMVPWNFFMTANDYWMYKFREIHENNTGHDHYSHMEIMANKTELQASFTSYLNVASAVPSLCFLILNAFLCDWISMKTRMITSQLMILLLFLLTTSFVKINTDKWQDDFLIITLVTVAIVSALSSIFGGTLFGIVGRFSPKYITAMSGGQALSGIVTTIVAITSIWIGASPVISGLVYFAIGDVVILCSFIAYLFLDKQEFFKYHMKEDMCIQQPNFSLNNEVSFVEGHRVSFKKILIKIWPYGFSMFMVFFVSMSVYPAVTVLVESQDKGKHNPWNDVYFVPVVTFLVFSCGDYAGRLLSGFFLWPKRKPWLVVLLSILRILFIPAFLFCNVQPRKNLPVYITSDIYYIILTVLFAIGNGYLCNISFVLAPTMVEQQDQEVAAAMMGAFLGLGLTFGSAISLIFVKII</sequence>
<proteinExistence type="inferred from homology"/>
<keyword evidence="9" id="KW-1185">Reference proteome</keyword>
<keyword evidence="4 7" id="KW-0812">Transmembrane</keyword>
<dbReference type="Proteomes" id="UP000639338">
    <property type="component" value="Unassembled WGS sequence"/>
</dbReference>
<name>A0A835CUK2_APHGI</name>
<feature type="transmembrane region" description="Helical" evidence="7">
    <location>
        <begin position="316"/>
        <end position="336"/>
    </location>
</feature>
<dbReference type="Gene3D" id="1.20.1250.20">
    <property type="entry name" value="MFS general substrate transporter like domains"/>
    <property type="match status" value="1"/>
</dbReference>
<keyword evidence="6 7" id="KW-0472">Membrane</keyword>
<dbReference type="InterPro" id="IPR036259">
    <property type="entry name" value="MFS_trans_sf"/>
</dbReference>
<dbReference type="PIRSF" id="PIRSF016379">
    <property type="entry name" value="ENT"/>
    <property type="match status" value="1"/>
</dbReference>
<dbReference type="GO" id="GO:0005886">
    <property type="term" value="C:plasma membrane"/>
    <property type="evidence" value="ECO:0007669"/>
    <property type="project" value="TreeGrafter"/>
</dbReference>
<feature type="transmembrane region" description="Helical" evidence="7">
    <location>
        <begin position="388"/>
        <end position="411"/>
    </location>
</feature>
<evidence type="ECO:0000256" key="6">
    <source>
        <dbReference type="ARBA" id="ARBA00023136"/>
    </source>
</evidence>
<keyword evidence="5 7" id="KW-1133">Transmembrane helix</keyword>
<dbReference type="PANTHER" id="PTHR10332">
    <property type="entry name" value="EQUILIBRATIVE NUCLEOSIDE TRANSPORTER"/>
    <property type="match status" value="1"/>
</dbReference>
<evidence type="ECO:0000313" key="8">
    <source>
        <dbReference type="EMBL" id="KAF7994413.1"/>
    </source>
</evidence>
<dbReference type="InterPro" id="IPR002259">
    <property type="entry name" value="Eqnu_transpt"/>
</dbReference>
<dbReference type="OrthoDB" id="46396at2759"/>
<feature type="transmembrane region" description="Helical" evidence="7">
    <location>
        <begin position="186"/>
        <end position="212"/>
    </location>
</feature>
<evidence type="ECO:0000313" key="9">
    <source>
        <dbReference type="Proteomes" id="UP000639338"/>
    </source>
</evidence>
<feature type="transmembrane region" description="Helical" evidence="7">
    <location>
        <begin position="423"/>
        <end position="446"/>
    </location>
</feature>
<gene>
    <name evidence="8" type="ORF">HCN44_003885</name>
</gene>
<reference evidence="8 9" key="1">
    <citation type="submission" date="2020-08" db="EMBL/GenBank/DDBJ databases">
        <title>Aphidius gifuensis genome sequencing and assembly.</title>
        <authorList>
            <person name="Du Z."/>
        </authorList>
    </citation>
    <scope>NUCLEOTIDE SEQUENCE [LARGE SCALE GENOMIC DNA]</scope>
    <source>
        <strain evidence="8">YNYX2018</strain>
        <tissue evidence="8">Adults</tissue>
    </source>
</reference>
<comment type="subcellular location">
    <subcellularLocation>
        <location evidence="1">Membrane</location>
        <topology evidence="1">Multi-pass membrane protein</topology>
    </subcellularLocation>
</comment>
<feature type="transmembrane region" description="Helical" evidence="7">
    <location>
        <begin position="251"/>
        <end position="272"/>
    </location>
</feature>
<evidence type="ECO:0008006" key="10">
    <source>
        <dbReference type="Google" id="ProtNLM"/>
    </source>
</evidence>
<feature type="transmembrane region" description="Helical" evidence="7">
    <location>
        <begin position="157"/>
        <end position="174"/>
    </location>
</feature>
<evidence type="ECO:0000256" key="1">
    <source>
        <dbReference type="ARBA" id="ARBA00004141"/>
    </source>
</evidence>
<feature type="transmembrane region" description="Helical" evidence="7">
    <location>
        <begin position="356"/>
        <end position="376"/>
    </location>
</feature>
<protein>
    <recommendedName>
        <fullName evidence="10">Equilibrative nucleoside transporter</fullName>
    </recommendedName>
</protein>
<organism evidence="8 9">
    <name type="scientific">Aphidius gifuensis</name>
    <name type="common">Parasitoid wasp</name>
    <dbReference type="NCBI Taxonomy" id="684658"/>
    <lineage>
        <taxon>Eukaryota</taxon>
        <taxon>Metazoa</taxon>
        <taxon>Ecdysozoa</taxon>
        <taxon>Arthropoda</taxon>
        <taxon>Hexapoda</taxon>
        <taxon>Insecta</taxon>
        <taxon>Pterygota</taxon>
        <taxon>Neoptera</taxon>
        <taxon>Endopterygota</taxon>
        <taxon>Hymenoptera</taxon>
        <taxon>Apocrita</taxon>
        <taxon>Ichneumonoidea</taxon>
        <taxon>Braconidae</taxon>
        <taxon>Aphidiinae</taxon>
        <taxon>Aphidius</taxon>
    </lineage>
</organism>
<dbReference type="AlphaFoldDB" id="A0A835CUK2"/>
<dbReference type="Pfam" id="PF01733">
    <property type="entry name" value="Nucleoside_tran"/>
    <property type="match status" value="1"/>
</dbReference>
<feature type="transmembrane region" description="Helical" evidence="7">
    <location>
        <begin position="124"/>
        <end position="145"/>
    </location>
</feature>
<evidence type="ECO:0000256" key="2">
    <source>
        <dbReference type="ARBA" id="ARBA00007965"/>
    </source>
</evidence>
<comment type="caution">
    <text evidence="8">The sequence shown here is derived from an EMBL/GenBank/DDBJ whole genome shotgun (WGS) entry which is preliminary data.</text>
</comment>
<dbReference type="SUPFAM" id="SSF103473">
    <property type="entry name" value="MFS general substrate transporter"/>
    <property type="match status" value="1"/>
</dbReference>
<evidence type="ECO:0000256" key="4">
    <source>
        <dbReference type="ARBA" id="ARBA00022692"/>
    </source>
</evidence>